<accession>A0A8E2EMC8</accession>
<evidence type="ECO:0000313" key="2">
    <source>
        <dbReference type="EMBL" id="OCL01387.1"/>
    </source>
</evidence>
<reference evidence="2 3" key="1">
    <citation type="journal article" date="2016" name="Nat. Commun.">
        <title>Ectomycorrhizal ecology is imprinted in the genome of the dominant symbiotic fungus Cenococcum geophilum.</title>
        <authorList>
            <consortium name="DOE Joint Genome Institute"/>
            <person name="Peter M."/>
            <person name="Kohler A."/>
            <person name="Ohm R.A."/>
            <person name="Kuo A."/>
            <person name="Krutzmann J."/>
            <person name="Morin E."/>
            <person name="Arend M."/>
            <person name="Barry K.W."/>
            <person name="Binder M."/>
            <person name="Choi C."/>
            <person name="Clum A."/>
            <person name="Copeland A."/>
            <person name="Grisel N."/>
            <person name="Haridas S."/>
            <person name="Kipfer T."/>
            <person name="LaButti K."/>
            <person name="Lindquist E."/>
            <person name="Lipzen A."/>
            <person name="Maire R."/>
            <person name="Meier B."/>
            <person name="Mihaltcheva S."/>
            <person name="Molinier V."/>
            <person name="Murat C."/>
            <person name="Poggeler S."/>
            <person name="Quandt C.A."/>
            <person name="Sperisen C."/>
            <person name="Tritt A."/>
            <person name="Tisserant E."/>
            <person name="Crous P.W."/>
            <person name="Henrissat B."/>
            <person name="Nehls U."/>
            <person name="Egli S."/>
            <person name="Spatafora J.W."/>
            <person name="Grigoriev I.V."/>
            <person name="Martin F.M."/>
        </authorList>
    </citation>
    <scope>NUCLEOTIDE SEQUENCE [LARGE SCALE GENOMIC DNA]</scope>
    <source>
        <strain evidence="2 3">CBS 207.34</strain>
    </source>
</reference>
<gene>
    <name evidence="2" type="ORF">AOQ84DRAFT_220285</name>
</gene>
<dbReference type="Proteomes" id="UP000250140">
    <property type="component" value="Unassembled WGS sequence"/>
</dbReference>
<dbReference type="AlphaFoldDB" id="A0A8E2EMC8"/>
<proteinExistence type="predicted"/>
<sequence length="252" mass="28411">MFTHLEEMLAMDEALDMLCQCPSELQNDMSKEDEVSQDVPSPEKETGSTPQPTSRWSDGPDEDPEEWDSLPAYIFLSSQAIPPPQPEADNAKRDGENLCVSPAELAAEGGATDSGFESMGECEDESDEFEDRASAAQYLADQREDLEYTLTFEIGLGAWLPIRPDYHVGMRYCTPHKDFKNEEERKVWQEKERRANRKAERERREQFSRTEKDWVLQNLAAGIGGGNKTRAMAEVRMARLVSRVGQVALLSG</sequence>
<feature type="region of interest" description="Disordered" evidence="1">
    <location>
        <begin position="23"/>
        <end position="70"/>
    </location>
</feature>
<feature type="compositionally biased region" description="Polar residues" evidence="1">
    <location>
        <begin position="47"/>
        <end position="56"/>
    </location>
</feature>
<protein>
    <submittedName>
        <fullName evidence="2">Uncharacterized protein</fullName>
    </submittedName>
</protein>
<dbReference type="EMBL" id="KV751140">
    <property type="protein sequence ID" value="OCL01387.1"/>
    <property type="molecule type" value="Genomic_DNA"/>
</dbReference>
<feature type="compositionally biased region" description="Acidic residues" evidence="1">
    <location>
        <begin position="59"/>
        <end position="68"/>
    </location>
</feature>
<name>A0A8E2EMC8_9PEZI</name>
<evidence type="ECO:0000256" key="1">
    <source>
        <dbReference type="SAM" id="MobiDB-lite"/>
    </source>
</evidence>
<evidence type="ECO:0000313" key="3">
    <source>
        <dbReference type="Proteomes" id="UP000250140"/>
    </source>
</evidence>
<organism evidence="2 3">
    <name type="scientific">Glonium stellatum</name>
    <dbReference type="NCBI Taxonomy" id="574774"/>
    <lineage>
        <taxon>Eukaryota</taxon>
        <taxon>Fungi</taxon>
        <taxon>Dikarya</taxon>
        <taxon>Ascomycota</taxon>
        <taxon>Pezizomycotina</taxon>
        <taxon>Dothideomycetes</taxon>
        <taxon>Pleosporomycetidae</taxon>
        <taxon>Gloniales</taxon>
        <taxon>Gloniaceae</taxon>
        <taxon>Glonium</taxon>
    </lineage>
</organism>
<keyword evidence="3" id="KW-1185">Reference proteome</keyword>
<dbReference type="OrthoDB" id="10524323at2759"/>